<dbReference type="GO" id="GO:0008168">
    <property type="term" value="F:methyltransferase activity"/>
    <property type="evidence" value="ECO:0007669"/>
    <property type="project" value="UniProtKB-KW"/>
</dbReference>
<dbReference type="PANTHER" id="PTHR12176">
    <property type="entry name" value="SAM-DEPENDENT METHYLTRANSFERASE SUPERFAMILY PROTEIN"/>
    <property type="match status" value="1"/>
</dbReference>
<evidence type="ECO:0000259" key="5">
    <source>
        <dbReference type="Pfam" id="PF13847"/>
    </source>
</evidence>
<dbReference type="InterPro" id="IPR051419">
    <property type="entry name" value="Lys/N-term_MeTrsfase_sf"/>
</dbReference>
<dbReference type="Proteomes" id="UP000095751">
    <property type="component" value="Unassembled WGS sequence"/>
</dbReference>
<dbReference type="SUPFAM" id="SSF53335">
    <property type="entry name" value="S-adenosyl-L-methionine-dependent methyltransferases"/>
    <property type="match status" value="1"/>
</dbReference>
<dbReference type="InParanoid" id="A0A1E7ENW4"/>
<feature type="region of interest" description="Disordered" evidence="4">
    <location>
        <begin position="337"/>
        <end position="371"/>
    </location>
</feature>
<dbReference type="OrthoDB" id="411785at2759"/>
<dbReference type="AlphaFoldDB" id="A0A1E7ENW4"/>
<dbReference type="KEGG" id="fcy:FRACYDRAFT_197568"/>
<evidence type="ECO:0000256" key="1">
    <source>
        <dbReference type="ARBA" id="ARBA00008361"/>
    </source>
</evidence>
<dbReference type="Pfam" id="PF13847">
    <property type="entry name" value="Methyltransf_31"/>
    <property type="match status" value="1"/>
</dbReference>
<evidence type="ECO:0000313" key="6">
    <source>
        <dbReference type="EMBL" id="OEU07544.1"/>
    </source>
</evidence>
<feature type="region of interest" description="Disordered" evidence="4">
    <location>
        <begin position="197"/>
        <end position="239"/>
    </location>
</feature>
<keyword evidence="3" id="KW-0808">Transferase</keyword>
<proteinExistence type="inferred from homology"/>
<sequence length="386" mass="43865">MSTSISPFEWLTSPESLGGLIQDHVLSLKSSSSSSSSSCTALHIGCGSSTVGEYLVQQLNFSKVVNADRDREILEYMQQRCNDKRMEFYCYDYYKEKLPNQYTEYFDLVIDKGTLDCTLCSDSTAVASFLIEVYRSLKKLAIESKSSDDDNDNNGVGGVYLVISYHELDLMLPMLRDMPGAEWTVDYTTMERQIETLPSKHNNNNNNGSNNNGSNTNTNDNGKEKEDRNDNIIQSQQSSTTRKPLNVLIARRCCHNSNIEKELDFNAICQHVETVNNRWFQEEQPLLTDKRIQELKYSFSILSLEEGYDVIFTAAERESLTYEHFLEDWSAFTIQNETDTDTDTNTSSNSDITDKTNSNTSSSSSNNSSGMHMTYEMALNFLRENQ</sequence>
<organism evidence="6 7">
    <name type="scientific">Fragilariopsis cylindrus CCMP1102</name>
    <dbReference type="NCBI Taxonomy" id="635003"/>
    <lineage>
        <taxon>Eukaryota</taxon>
        <taxon>Sar</taxon>
        <taxon>Stramenopiles</taxon>
        <taxon>Ochrophyta</taxon>
        <taxon>Bacillariophyta</taxon>
        <taxon>Bacillariophyceae</taxon>
        <taxon>Bacillariophycidae</taxon>
        <taxon>Bacillariales</taxon>
        <taxon>Bacillariaceae</taxon>
        <taxon>Fragilariopsis</taxon>
    </lineage>
</organism>
<feature type="compositionally biased region" description="Basic and acidic residues" evidence="4">
    <location>
        <begin position="221"/>
        <end position="230"/>
    </location>
</feature>
<accession>A0A1E7ENW4</accession>
<comment type="similarity">
    <text evidence="1">Belongs to the methyltransferase superfamily.</text>
</comment>
<keyword evidence="2" id="KW-0489">Methyltransferase</keyword>
<evidence type="ECO:0000256" key="3">
    <source>
        <dbReference type="ARBA" id="ARBA00022679"/>
    </source>
</evidence>
<dbReference type="GO" id="GO:0032259">
    <property type="term" value="P:methylation"/>
    <property type="evidence" value="ECO:0007669"/>
    <property type="project" value="UniProtKB-KW"/>
</dbReference>
<gene>
    <name evidence="6" type="ORF">FRACYDRAFT_197568</name>
</gene>
<keyword evidence="7" id="KW-1185">Reference proteome</keyword>
<dbReference type="PANTHER" id="PTHR12176:SF84">
    <property type="entry name" value="METHYLTRANSFERASE DOMAIN-CONTAINING PROTEIN"/>
    <property type="match status" value="1"/>
</dbReference>
<dbReference type="InterPro" id="IPR029063">
    <property type="entry name" value="SAM-dependent_MTases_sf"/>
</dbReference>
<protein>
    <recommendedName>
        <fullName evidence="5">Methyltransferase domain-containing protein</fullName>
    </recommendedName>
</protein>
<name>A0A1E7ENW4_9STRA</name>
<reference evidence="6 7" key="1">
    <citation type="submission" date="2016-09" db="EMBL/GenBank/DDBJ databases">
        <title>Extensive genetic diversity and differential bi-allelic expression allows diatom success in the polar Southern Ocean.</title>
        <authorList>
            <consortium name="DOE Joint Genome Institute"/>
            <person name="Mock T."/>
            <person name="Otillar R.P."/>
            <person name="Strauss J."/>
            <person name="Dupont C."/>
            <person name="Frickenhaus S."/>
            <person name="Maumus F."/>
            <person name="Mcmullan M."/>
            <person name="Sanges R."/>
            <person name="Schmutz J."/>
            <person name="Toseland A."/>
            <person name="Valas R."/>
            <person name="Veluchamy A."/>
            <person name="Ward B.J."/>
            <person name="Allen A."/>
            <person name="Barry K."/>
            <person name="Falciatore A."/>
            <person name="Ferrante M."/>
            <person name="Fortunato A.E."/>
            <person name="Gloeckner G."/>
            <person name="Gruber A."/>
            <person name="Hipkin R."/>
            <person name="Janech M."/>
            <person name="Kroth P."/>
            <person name="Leese F."/>
            <person name="Lindquist E."/>
            <person name="Lyon B.R."/>
            <person name="Martin J."/>
            <person name="Mayer C."/>
            <person name="Parker M."/>
            <person name="Quesneville H."/>
            <person name="Raymond J."/>
            <person name="Uhlig C."/>
            <person name="Valentin K.U."/>
            <person name="Worden A.Z."/>
            <person name="Armbrust E.V."/>
            <person name="Bowler C."/>
            <person name="Green B."/>
            <person name="Moulton V."/>
            <person name="Van Oosterhout C."/>
            <person name="Grigoriev I."/>
        </authorList>
    </citation>
    <scope>NUCLEOTIDE SEQUENCE [LARGE SCALE GENOMIC DNA]</scope>
    <source>
        <strain evidence="6 7">CCMP1102</strain>
    </source>
</reference>
<evidence type="ECO:0000256" key="4">
    <source>
        <dbReference type="SAM" id="MobiDB-lite"/>
    </source>
</evidence>
<dbReference type="InterPro" id="IPR025714">
    <property type="entry name" value="Methyltranfer_dom"/>
</dbReference>
<evidence type="ECO:0000256" key="2">
    <source>
        <dbReference type="ARBA" id="ARBA00022603"/>
    </source>
</evidence>
<feature type="compositionally biased region" description="Low complexity" evidence="4">
    <location>
        <begin position="343"/>
        <end position="369"/>
    </location>
</feature>
<dbReference type="Gene3D" id="3.40.50.150">
    <property type="entry name" value="Vaccinia Virus protein VP39"/>
    <property type="match status" value="1"/>
</dbReference>
<feature type="domain" description="Methyltransferase" evidence="5">
    <location>
        <begin position="36"/>
        <end position="139"/>
    </location>
</feature>
<dbReference type="EMBL" id="KV784385">
    <property type="protein sequence ID" value="OEU07544.1"/>
    <property type="molecule type" value="Genomic_DNA"/>
</dbReference>
<evidence type="ECO:0000313" key="7">
    <source>
        <dbReference type="Proteomes" id="UP000095751"/>
    </source>
</evidence>
<feature type="compositionally biased region" description="Low complexity" evidence="4">
    <location>
        <begin position="202"/>
        <end position="219"/>
    </location>
</feature>